<name>A0AB36SD46_9BACI</name>
<dbReference type="EMBL" id="NUAJ01000067">
    <property type="protein sequence ID" value="PEN44854.1"/>
    <property type="molecule type" value="Genomic_DNA"/>
</dbReference>
<gene>
    <name evidence="2" type="ORF">CN596_30810</name>
</gene>
<evidence type="ECO:0000313" key="3">
    <source>
        <dbReference type="Proteomes" id="UP000220934"/>
    </source>
</evidence>
<protein>
    <recommendedName>
        <fullName evidence="1">Endonuclease GajA/Old nuclease/RecF-like AAA domain-containing protein</fullName>
    </recommendedName>
</protein>
<comment type="caution">
    <text evidence="2">The sequence shown here is derived from an EMBL/GenBank/DDBJ whole genome shotgun (WGS) entry which is preliminary data.</text>
</comment>
<dbReference type="PANTHER" id="PTHR43581">
    <property type="entry name" value="ATP/GTP PHOSPHATASE"/>
    <property type="match status" value="1"/>
</dbReference>
<dbReference type="InterPro" id="IPR041685">
    <property type="entry name" value="AAA_GajA/Old/RecF-like"/>
</dbReference>
<dbReference type="PANTHER" id="PTHR43581:SF4">
    <property type="entry name" value="ATP_GTP PHOSPHATASE"/>
    <property type="match status" value="1"/>
</dbReference>
<evidence type="ECO:0000313" key="2">
    <source>
        <dbReference type="EMBL" id="PEN44854.1"/>
    </source>
</evidence>
<dbReference type="InterPro" id="IPR027417">
    <property type="entry name" value="P-loop_NTPase"/>
</dbReference>
<dbReference type="SUPFAM" id="SSF52540">
    <property type="entry name" value="P-loop containing nucleoside triphosphate hydrolases"/>
    <property type="match status" value="1"/>
</dbReference>
<dbReference type="Gene3D" id="3.40.50.300">
    <property type="entry name" value="P-loop containing nucleotide triphosphate hydrolases"/>
    <property type="match status" value="1"/>
</dbReference>
<dbReference type="Pfam" id="PF13175">
    <property type="entry name" value="AAA_15"/>
    <property type="match status" value="1"/>
</dbReference>
<accession>A0AB36SD46</accession>
<sequence length="537" mass="61466">MQFLDKIRIQNLRALKDTGYIELKPLTILVGKNSSGKSTLLRFFPLMKQTLETRTNEPILWYSPAFVDFGSFEESLNHESKEKLITFEFNFKASRELIYRELSLFVFRSKKFKSNFENDEEIKIELKITFSKTEINKIEVLLWDHKIEYFYKDINKETESVEILINGKSIKKRQLFSRYFGNSTNMLQRVYIDEGKNIVPIEGYFRNELYSLITGKENDLSSIEDSDIDEIISSIELGDSKTIIKSLEKILYTSNSSEKRIGAFALNQSEFIEIKDSYLGMLLNGIADVCNNGLKSFFSSVKYIAPIRASAERYYRIQGLALDEIDPQGANIHMILSNMNNGNKKSFNKWIKENFGFEIIADSTGGSGHTSLYIRYENGTKINLADTGFGYSQILPIILVLWKAVQTGAELARFKNLNISINDLGRNKSYTIVIEQPELHLHPSLQAILIDTFAKIIKVSKEIGIDLKIIIETHSETMINRIGQLIATNFEGFNEELVNVLIFNSSNPYISNIKSTGYTEDGFLTSWPIGFFSPEEI</sequence>
<reference evidence="2 3" key="1">
    <citation type="submission" date="2017-09" db="EMBL/GenBank/DDBJ databases">
        <title>Large-scale bioinformatics analysis of Bacillus genomes uncovers conserved roles of natural products in bacterial physiology.</title>
        <authorList>
            <consortium name="Agbiome Team Llc"/>
            <person name="Bleich R.M."/>
            <person name="Kirk G.J."/>
            <person name="Santa Maria K.C."/>
            <person name="Allen S.E."/>
            <person name="Farag S."/>
            <person name="Shank E.A."/>
            <person name="Bowers A."/>
        </authorList>
    </citation>
    <scope>NUCLEOTIDE SEQUENCE [LARGE SCALE GENOMIC DNA]</scope>
    <source>
        <strain evidence="2 3">AFS027958</strain>
    </source>
</reference>
<dbReference type="Proteomes" id="UP000220934">
    <property type="component" value="Unassembled WGS sequence"/>
</dbReference>
<evidence type="ECO:0000259" key="1">
    <source>
        <dbReference type="Pfam" id="PF13175"/>
    </source>
</evidence>
<feature type="domain" description="Endonuclease GajA/Old nuclease/RecF-like AAA" evidence="1">
    <location>
        <begin position="4"/>
        <end position="479"/>
    </location>
</feature>
<proteinExistence type="predicted"/>
<dbReference type="InterPro" id="IPR051396">
    <property type="entry name" value="Bact_Antivir_Def_Nuclease"/>
</dbReference>
<organism evidence="2 3">
    <name type="scientific">Bacillus toyonensis</name>
    <dbReference type="NCBI Taxonomy" id="155322"/>
    <lineage>
        <taxon>Bacteria</taxon>
        <taxon>Bacillati</taxon>
        <taxon>Bacillota</taxon>
        <taxon>Bacilli</taxon>
        <taxon>Bacillales</taxon>
        <taxon>Bacillaceae</taxon>
        <taxon>Bacillus</taxon>
        <taxon>Bacillus cereus group</taxon>
    </lineage>
</organism>
<dbReference type="AlphaFoldDB" id="A0AB36SD46"/>